<name>A0A6M3JH89_9ZZZZ</name>
<organism evidence="2">
    <name type="scientific">viral metagenome</name>
    <dbReference type="NCBI Taxonomy" id="1070528"/>
    <lineage>
        <taxon>unclassified sequences</taxon>
        <taxon>metagenomes</taxon>
        <taxon>organismal metagenomes</taxon>
    </lineage>
</organism>
<evidence type="ECO:0000256" key="1">
    <source>
        <dbReference type="SAM" id="MobiDB-lite"/>
    </source>
</evidence>
<sequence>MMPYPLRKIMESTAKSGETGTWPRGEMVDAKRNETMLRKIIDTETRRFRIIGHHWRQQEIVHFVCGHSRVFDGAAPRHGELAHCQHCETFGRKQNAADN</sequence>
<proteinExistence type="predicted"/>
<gene>
    <name evidence="2" type="ORF">MM415A04606_0002</name>
</gene>
<dbReference type="AlphaFoldDB" id="A0A6M3JH89"/>
<reference evidence="2" key="1">
    <citation type="submission" date="2020-03" db="EMBL/GenBank/DDBJ databases">
        <title>The deep terrestrial virosphere.</title>
        <authorList>
            <person name="Holmfeldt K."/>
            <person name="Nilsson E."/>
            <person name="Simone D."/>
            <person name="Lopez-Fernandez M."/>
            <person name="Wu X."/>
            <person name="de Brujin I."/>
            <person name="Lundin D."/>
            <person name="Andersson A."/>
            <person name="Bertilsson S."/>
            <person name="Dopson M."/>
        </authorList>
    </citation>
    <scope>NUCLEOTIDE SEQUENCE</scope>
    <source>
        <strain evidence="2">MM415A04606</strain>
    </source>
</reference>
<feature type="region of interest" description="Disordered" evidence="1">
    <location>
        <begin position="1"/>
        <end position="25"/>
    </location>
</feature>
<evidence type="ECO:0000313" key="2">
    <source>
        <dbReference type="EMBL" id="QJA69424.1"/>
    </source>
</evidence>
<dbReference type="EMBL" id="MT141705">
    <property type="protein sequence ID" value="QJA69424.1"/>
    <property type="molecule type" value="Genomic_DNA"/>
</dbReference>
<protein>
    <submittedName>
        <fullName evidence="2">Uncharacterized protein</fullName>
    </submittedName>
</protein>
<accession>A0A6M3JH89</accession>